<dbReference type="RefSeq" id="WP_408166235.1">
    <property type="nucleotide sequence ID" value="NZ_JAQQFR010000003.1"/>
</dbReference>
<feature type="transmembrane region" description="Helical" evidence="6">
    <location>
        <begin position="193"/>
        <end position="211"/>
    </location>
</feature>
<dbReference type="PANTHER" id="PTHR32322">
    <property type="entry name" value="INNER MEMBRANE TRANSPORTER"/>
    <property type="match status" value="1"/>
</dbReference>
<dbReference type="InterPro" id="IPR050638">
    <property type="entry name" value="AA-Vitamin_Transporters"/>
</dbReference>
<comment type="similarity">
    <text evidence="2">Belongs to the EamA transporter family.</text>
</comment>
<feature type="transmembrane region" description="Helical" evidence="6">
    <location>
        <begin position="107"/>
        <end position="124"/>
    </location>
</feature>
<evidence type="ECO:0000313" key="9">
    <source>
        <dbReference type="Proteomes" id="UP001629214"/>
    </source>
</evidence>
<feature type="transmembrane region" description="Helical" evidence="6">
    <location>
        <begin position="248"/>
        <end position="265"/>
    </location>
</feature>
<organism evidence="8 9">
    <name type="scientific">Herbaspirillum rhizosphaerae</name>
    <dbReference type="NCBI Taxonomy" id="346179"/>
    <lineage>
        <taxon>Bacteria</taxon>
        <taxon>Pseudomonadati</taxon>
        <taxon>Pseudomonadota</taxon>
        <taxon>Betaproteobacteria</taxon>
        <taxon>Burkholderiales</taxon>
        <taxon>Oxalobacteraceae</taxon>
        <taxon>Herbaspirillum</taxon>
    </lineage>
</organism>
<name>A0ABW8Z3Z4_9BURK</name>
<dbReference type="Gene3D" id="1.10.3730.20">
    <property type="match status" value="1"/>
</dbReference>
<evidence type="ECO:0000256" key="4">
    <source>
        <dbReference type="ARBA" id="ARBA00022989"/>
    </source>
</evidence>
<feature type="transmembrane region" description="Helical" evidence="6">
    <location>
        <begin position="271"/>
        <end position="288"/>
    </location>
</feature>
<evidence type="ECO:0000313" key="8">
    <source>
        <dbReference type="EMBL" id="MFL9877759.1"/>
    </source>
</evidence>
<sequence length="352" mass="37624">MSITSKLKNIASSGPQAALLAALLFGAATPLAGMLLNNNSPWMIAALLYLGSGLGLTIYRRITGASQALPARSELLWFAGAIACGGVLAPVLLMIGLTGMPASSASLLLNAEGVFTALLAWFAFRENVDKRIMTGMLAIVVGAVILSWPAQTGPITLWPMLAVLGACLAWGLDNNLTRKVSLNDATWIASVKGLVAGGTNLVLALLAGAHFPEMPVIGATLLVGFLAYGVSLALFVAALRHLGTARTGAYFSVAPFFGAGLALLTGEKLTLQLAVASFFMAWGIWLHLSERHAHAHRHEEMEHDHEHTHDEHHLHDHAFPVAPGTTHRHRHLHTNLTHSHAHYPDAHHRHQH</sequence>
<dbReference type="InterPro" id="IPR037185">
    <property type="entry name" value="EmrE-like"/>
</dbReference>
<feature type="domain" description="EamA" evidence="7">
    <location>
        <begin position="16"/>
        <end position="147"/>
    </location>
</feature>
<feature type="transmembrane region" description="Helical" evidence="6">
    <location>
        <begin position="42"/>
        <end position="63"/>
    </location>
</feature>
<evidence type="ECO:0000256" key="2">
    <source>
        <dbReference type="ARBA" id="ARBA00007362"/>
    </source>
</evidence>
<dbReference type="PANTHER" id="PTHR32322:SF2">
    <property type="entry name" value="EAMA DOMAIN-CONTAINING PROTEIN"/>
    <property type="match status" value="1"/>
</dbReference>
<comment type="subcellular location">
    <subcellularLocation>
        <location evidence="1">Membrane</location>
        <topology evidence="1">Multi-pass membrane protein</topology>
    </subcellularLocation>
</comment>
<dbReference type="EMBL" id="JAQQFR010000003">
    <property type="protein sequence ID" value="MFL9877759.1"/>
    <property type="molecule type" value="Genomic_DNA"/>
</dbReference>
<evidence type="ECO:0000256" key="6">
    <source>
        <dbReference type="SAM" id="Phobius"/>
    </source>
</evidence>
<feature type="transmembrane region" description="Helical" evidence="6">
    <location>
        <begin position="155"/>
        <end position="172"/>
    </location>
</feature>
<feature type="transmembrane region" description="Helical" evidence="6">
    <location>
        <begin position="75"/>
        <end position="95"/>
    </location>
</feature>
<proteinExistence type="inferred from homology"/>
<evidence type="ECO:0000256" key="3">
    <source>
        <dbReference type="ARBA" id="ARBA00022692"/>
    </source>
</evidence>
<dbReference type="Pfam" id="PF00892">
    <property type="entry name" value="EamA"/>
    <property type="match status" value="1"/>
</dbReference>
<reference evidence="8 9" key="1">
    <citation type="journal article" date="2024" name="Chem. Sci.">
        <title>Discovery of megapolipeptins by genome mining of a Burkholderiales bacteria collection.</title>
        <authorList>
            <person name="Paulo B.S."/>
            <person name="Recchia M.J.J."/>
            <person name="Lee S."/>
            <person name="Fergusson C.H."/>
            <person name="Romanowski S.B."/>
            <person name="Hernandez A."/>
            <person name="Krull N."/>
            <person name="Liu D.Y."/>
            <person name="Cavanagh H."/>
            <person name="Bos A."/>
            <person name="Gray C.A."/>
            <person name="Murphy B.T."/>
            <person name="Linington R.G."/>
            <person name="Eustaquio A.S."/>
        </authorList>
    </citation>
    <scope>NUCLEOTIDE SEQUENCE [LARGE SCALE GENOMIC DNA]</scope>
    <source>
        <strain evidence="8 9">RL21-008-BIB-B</strain>
    </source>
</reference>
<gene>
    <name evidence="8" type="ORF">PQR63_05185</name>
</gene>
<dbReference type="Proteomes" id="UP001629214">
    <property type="component" value="Unassembled WGS sequence"/>
</dbReference>
<accession>A0ABW8Z3Z4</accession>
<keyword evidence="4 6" id="KW-1133">Transmembrane helix</keyword>
<protein>
    <submittedName>
        <fullName evidence="8">DMT family transporter</fullName>
    </submittedName>
</protein>
<evidence type="ECO:0000259" key="7">
    <source>
        <dbReference type="Pfam" id="PF00892"/>
    </source>
</evidence>
<keyword evidence="3 6" id="KW-0812">Transmembrane</keyword>
<evidence type="ECO:0000256" key="5">
    <source>
        <dbReference type="ARBA" id="ARBA00023136"/>
    </source>
</evidence>
<dbReference type="InterPro" id="IPR000620">
    <property type="entry name" value="EamA_dom"/>
</dbReference>
<comment type="caution">
    <text evidence="8">The sequence shown here is derived from an EMBL/GenBank/DDBJ whole genome shotgun (WGS) entry which is preliminary data.</text>
</comment>
<dbReference type="SUPFAM" id="SSF103481">
    <property type="entry name" value="Multidrug resistance efflux transporter EmrE"/>
    <property type="match status" value="2"/>
</dbReference>
<feature type="transmembrane region" description="Helical" evidence="6">
    <location>
        <begin position="217"/>
        <end position="236"/>
    </location>
</feature>
<keyword evidence="9" id="KW-1185">Reference proteome</keyword>
<feature type="transmembrane region" description="Helical" evidence="6">
    <location>
        <begin position="131"/>
        <end position="149"/>
    </location>
</feature>
<evidence type="ECO:0000256" key="1">
    <source>
        <dbReference type="ARBA" id="ARBA00004141"/>
    </source>
</evidence>
<keyword evidence="5 6" id="KW-0472">Membrane</keyword>